<keyword evidence="3" id="KW-1185">Reference proteome</keyword>
<proteinExistence type="predicted"/>
<dbReference type="EMBL" id="BAAATR010000018">
    <property type="protein sequence ID" value="GAA2253392.1"/>
    <property type="molecule type" value="Genomic_DNA"/>
</dbReference>
<organism evidence="2 3">
    <name type="scientific">Kitasatospora cystarginea</name>
    <dbReference type="NCBI Taxonomy" id="58350"/>
    <lineage>
        <taxon>Bacteria</taxon>
        <taxon>Bacillati</taxon>
        <taxon>Actinomycetota</taxon>
        <taxon>Actinomycetes</taxon>
        <taxon>Kitasatosporales</taxon>
        <taxon>Streptomycetaceae</taxon>
        <taxon>Kitasatospora</taxon>
    </lineage>
</organism>
<evidence type="ECO:0000256" key="1">
    <source>
        <dbReference type="SAM" id="MobiDB-lite"/>
    </source>
</evidence>
<feature type="region of interest" description="Disordered" evidence="1">
    <location>
        <begin position="81"/>
        <end position="103"/>
    </location>
</feature>
<dbReference type="InterPro" id="IPR022536">
    <property type="entry name" value="EspC"/>
</dbReference>
<comment type="caution">
    <text evidence="2">The sequence shown here is derived from an EMBL/GenBank/DDBJ whole genome shotgun (WGS) entry which is preliminary data.</text>
</comment>
<evidence type="ECO:0000313" key="2">
    <source>
        <dbReference type="EMBL" id="GAA2253392.1"/>
    </source>
</evidence>
<dbReference type="Pfam" id="PF10824">
    <property type="entry name" value="T7SS_ESX_EspC"/>
    <property type="match status" value="1"/>
</dbReference>
<reference evidence="2 3" key="1">
    <citation type="journal article" date="2019" name="Int. J. Syst. Evol. Microbiol.">
        <title>The Global Catalogue of Microorganisms (GCM) 10K type strain sequencing project: providing services to taxonomists for standard genome sequencing and annotation.</title>
        <authorList>
            <consortium name="The Broad Institute Genomics Platform"/>
            <consortium name="The Broad Institute Genome Sequencing Center for Infectious Disease"/>
            <person name="Wu L."/>
            <person name="Ma J."/>
        </authorList>
    </citation>
    <scope>NUCLEOTIDE SEQUENCE [LARGE SCALE GENOMIC DNA]</scope>
    <source>
        <strain evidence="2 3">JCM 7356</strain>
    </source>
</reference>
<dbReference type="RefSeq" id="WP_344637938.1">
    <property type="nucleotide sequence ID" value="NZ_BAAATR010000018.1"/>
</dbReference>
<accession>A0ABN3EBB4</accession>
<evidence type="ECO:0000313" key="3">
    <source>
        <dbReference type="Proteomes" id="UP001500305"/>
    </source>
</evidence>
<protein>
    <submittedName>
        <fullName evidence="2">Uncharacterized protein</fullName>
    </submittedName>
</protein>
<sequence>MSDGYHVHPDALDVYAGQVEDAAERVSQIMSAIGSISVPSDAFGLLPDAQNLHSAYQEHSDADVQDCLDLDGLLRETVEGLTGASGNYRDAESATSGAMGGGA</sequence>
<gene>
    <name evidence="2" type="ORF">GCM10010430_41440</name>
</gene>
<name>A0ABN3EBB4_9ACTN</name>
<dbReference type="Proteomes" id="UP001500305">
    <property type="component" value="Unassembled WGS sequence"/>
</dbReference>